<protein>
    <recommendedName>
        <fullName evidence="1">C-type lectin domain-containing protein</fullName>
    </recommendedName>
</protein>
<dbReference type="SMART" id="SM00034">
    <property type="entry name" value="CLECT"/>
    <property type="match status" value="1"/>
</dbReference>
<dbReference type="AlphaFoldDB" id="A0AAD8Z3Q9"/>
<sequence>MDDVNRLTQALPGSSDAVWIGLRKSWVWSSGEAVSNYSHWKPYNPNEGNAEASCAVLTTAGWQDWYCSNTYYFVCFDDTATSNERYVLVTSVVTWIEAQTYCTQTYTDLVNFQSSDEEQQVLKLLSEMNVSKAWIGLISSQWSDHAFTTFRYWAPGQPREGSLDSGCATTTIANSGMWTYSDCAHKIPFICYGSKCL</sequence>
<dbReference type="InterPro" id="IPR016186">
    <property type="entry name" value="C-type_lectin-like/link_sf"/>
</dbReference>
<dbReference type="CDD" id="cd00037">
    <property type="entry name" value="CLECT"/>
    <property type="match status" value="1"/>
</dbReference>
<dbReference type="PROSITE" id="PS50041">
    <property type="entry name" value="C_TYPE_LECTIN_2"/>
    <property type="match status" value="2"/>
</dbReference>
<evidence type="ECO:0000313" key="3">
    <source>
        <dbReference type="Proteomes" id="UP001239994"/>
    </source>
</evidence>
<dbReference type="Proteomes" id="UP001239994">
    <property type="component" value="Unassembled WGS sequence"/>
</dbReference>
<dbReference type="PANTHER" id="PTHR45784">
    <property type="entry name" value="C-TYPE LECTIN DOMAIN FAMILY 20 MEMBER A-RELATED"/>
    <property type="match status" value="1"/>
</dbReference>
<accession>A0AAD8Z3Q9</accession>
<keyword evidence="3" id="KW-1185">Reference proteome</keyword>
<dbReference type="SUPFAM" id="SSF56436">
    <property type="entry name" value="C-type lectin-like"/>
    <property type="match status" value="2"/>
</dbReference>
<evidence type="ECO:0000259" key="1">
    <source>
        <dbReference type="PROSITE" id="PS50041"/>
    </source>
</evidence>
<comment type="caution">
    <text evidence="2">The sequence shown here is derived from an EMBL/GenBank/DDBJ whole genome shotgun (WGS) entry which is preliminary data.</text>
</comment>
<dbReference type="InterPro" id="IPR001304">
    <property type="entry name" value="C-type_lectin-like"/>
</dbReference>
<evidence type="ECO:0000313" key="2">
    <source>
        <dbReference type="EMBL" id="KAK1790916.1"/>
    </source>
</evidence>
<gene>
    <name evidence="2" type="ORF">P4O66_014759</name>
</gene>
<proteinExistence type="predicted"/>
<name>A0AAD8Z3Q9_9TELE</name>
<organism evidence="2 3">
    <name type="scientific">Electrophorus voltai</name>
    <dbReference type="NCBI Taxonomy" id="2609070"/>
    <lineage>
        <taxon>Eukaryota</taxon>
        <taxon>Metazoa</taxon>
        <taxon>Chordata</taxon>
        <taxon>Craniata</taxon>
        <taxon>Vertebrata</taxon>
        <taxon>Euteleostomi</taxon>
        <taxon>Actinopterygii</taxon>
        <taxon>Neopterygii</taxon>
        <taxon>Teleostei</taxon>
        <taxon>Ostariophysi</taxon>
        <taxon>Gymnotiformes</taxon>
        <taxon>Gymnotoidei</taxon>
        <taxon>Gymnotidae</taxon>
        <taxon>Electrophorus</taxon>
    </lineage>
</organism>
<feature type="domain" description="C-type lectin" evidence="1">
    <location>
        <begin position="1"/>
        <end position="76"/>
    </location>
</feature>
<dbReference type="Gene3D" id="3.10.100.10">
    <property type="entry name" value="Mannose-Binding Protein A, subunit A"/>
    <property type="match status" value="2"/>
</dbReference>
<dbReference type="EMBL" id="JAROKS010000021">
    <property type="protein sequence ID" value="KAK1790916.1"/>
    <property type="molecule type" value="Genomic_DNA"/>
</dbReference>
<reference evidence="2" key="1">
    <citation type="submission" date="2023-03" db="EMBL/GenBank/DDBJ databases">
        <title>Electrophorus voltai genome.</title>
        <authorList>
            <person name="Bian C."/>
        </authorList>
    </citation>
    <scope>NUCLEOTIDE SEQUENCE</scope>
    <source>
        <strain evidence="2">CB-2022</strain>
        <tissue evidence="2">Muscle</tissue>
    </source>
</reference>
<dbReference type="PANTHER" id="PTHR45784:SF5">
    <property type="entry name" value="C-TYPE LECTIN DOMAIN FAMILY 20 MEMBER A-RELATED"/>
    <property type="match status" value="1"/>
</dbReference>
<dbReference type="Pfam" id="PF00059">
    <property type="entry name" value="Lectin_C"/>
    <property type="match status" value="2"/>
</dbReference>
<dbReference type="InterPro" id="IPR016187">
    <property type="entry name" value="CTDL_fold"/>
</dbReference>
<feature type="domain" description="C-type lectin" evidence="1">
    <location>
        <begin position="81"/>
        <end position="192"/>
    </location>
</feature>